<dbReference type="PANTHER" id="PTHR24393:SF34">
    <property type="entry name" value="PR_SET DOMAIN 13"/>
    <property type="match status" value="1"/>
</dbReference>
<feature type="domain" description="C2H2-type" evidence="7">
    <location>
        <begin position="95"/>
        <end position="122"/>
    </location>
</feature>
<keyword evidence="4" id="KW-0862">Zinc</keyword>
<dbReference type="SMART" id="SM00355">
    <property type="entry name" value="ZnF_C2H2"/>
    <property type="match status" value="7"/>
</dbReference>
<evidence type="ECO:0000313" key="8">
    <source>
        <dbReference type="EMBL" id="KAH3729307.1"/>
    </source>
</evidence>
<dbReference type="Proteomes" id="UP000828390">
    <property type="component" value="Unassembled WGS sequence"/>
</dbReference>
<dbReference type="GO" id="GO:0000978">
    <property type="term" value="F:RNA polymerase II cis-regulatory region sequence-specific DNA binding"/>
    <property type="evidence" value="ECO:0007669"/>
    <property type="project" value="TreeGrafter"/>
</dbReference>
<evidence type="ECO:0000256" key="5">
    <source>
        <dbReference type="ARBA" id="ARBA00023242"/>
    </source>
</evidence>
<reference evidence="8" key="2">
    <citation type="submission" date="2020-11" db="EMBL/GenBank/DDBJ databases">
        <authorList>
            <person name="McCartney M.A."/>
            <person name="Auch B."/>
            <person name="Kono T."/>
            <person name="Mallez S."/>
            <person name="Becker A."/>
            <person name="Gohl D.M."/>
            <person name="Silverstein K.A.T."/>
            <person name="Koren S."/>
            <person name="Bechman K.B."/>
            <person name="Herman A."/>
            <person name="Abrahante J.E."/>
            <person name="Garbe J."/>
        </authorList>
    </citation>
    <scope>NUCLEOTIDE SEQUENCE</scope>
    <source>
        <strain evidence="8">Duluth1</strain>
        <tissue evidence="8">Whole animal</tissue>
    </source>
</reference>
<dbReference type="Pfam" id="PF00096">
    <property type="entry name" value="zf-C2H2"/>
    <property type="match status" value="4"/>
</dbReference>
<keyword evidence="5" id="KW-0539">Nucleus</keyword>
<evidence type="ECO:0000256" key="3">
    <source>
        <dbReference type="ARBA" id="ARBA00022771"/>
    </source>
</evidence>
<dbReference type="PROSITE" id="PS50157">
    <property type="entry name" value="ZINC_FINGER_C2H2_2"/>
    <property type="match status" value="7"/>
</dbReference>
<proteinExistence type="predicted"/>
<feature type="domain" description="C2H2-type" evidence="7">
    <location>
        <begin position="65"/>
        <end position="93"/>
    </location>
</feature>
<keyword evidence="1" id="KW-0479">Metal-binding</keyword>
<evidence type="ECO:0000313" key="9">
    <source>
        <dbReference type="Proteomes" id="UP000828390"/>
    </source>
</evidence>
<comment type="caution">
    <text evidence="8">The sequence shown here is derived from an EMBL/GenBank/DDBJ whole genome shotgun (WGS) entry which is preliminary data.</text>
</comment>
<evidence type="ECO:0000259" key="7">
    <source>
        <dbReference type="PROSITE" id="PS50157"/>
    </source>
</evidence>
<dbReference type="Gene3D" id="3.30.160.60">
    <property type="entry name" value="Classic Zinc Finger"/>
    <property type="match status" value="5"/>
</dbReference>
<dbReference type="GO" id="GO:0008270">
    <property type="term" value="F:zinc ion binding"/>
    <property type="evidence" value="ECO:0007669"/>
    <property type="project" value="UniProtKB-KW"/>
</dbReference>
<feature type="domain" description="C2H2-type" evidence="7">
    <location>
        <begin position="36"/>
        <end position="65"/>
    </location>
</feature>
<evidence type="ECO:0000256" key="1">
    <source>
        <dbReference type="ARBA" id="ARBA00022723"/>
    </source>
</evidence>
<dbReference type="FunFam" id="3.30.160.60:FF:000072">
    <property type="entry name" value="zinc finger protein 143 isoform X1"/>
    <property type="match status" value="1"/>
</dbReference>
<dbReference type="EMBL" id="JAIWYP010000012">
    <property type="protein sequence ID" value="KAH3729307.1"/>
    <property type="molecule type" value="Genomic_DNA"/>
</dbReference>
<dbReference type="InterPro" id="IPR036236">
    <property type="entry name" value="Znf_C2H2_sf"/>
</dbReference>
<keyword evidence="2" id="KW-0677">Repeat</keyword>
<feature type="domain" description="C2H2-type" evidence="7">
    <location>
        <begin position="123"/>
        <end position="152"/>
    </location>
</feature>
<dbReference type="PROSITE" id="PS00028">
    <property type="entry name" value="ZINC_FINGER_C2H2_1"/>
    <property type="match status" value="4"/>
</dbReference>
<keyword evidence="3 6" id="KW-0863">Zinc-finger</keyword>
<dbReference type="AlphaFoldDB" id="A0A9D4CRH7"/>
<dbReference type="Pfam" id="PF13912">
    <property type="entry name" value="zf-C2H2_6"/>
    <property type="match status" value="1"/>
</dbReference>
<keyword evidence="9" id="KW-1185">Reference proteome</keyword>
<sequence>MESSNGDKIECEVCGVALSCAYSLKRHMQLHSDSTYECDYPECGKTFKCNKSLQRHTRSHTDGPKVCSQCGKEFTTTYWLNKHENEIHRGKASKYSCTVCAKPCQSGYALQQHLSSHSDEKKYTCEICSKSYKTPSILRKHKCSPPDDGEGKHACATCTKTFQTRRLLKQHMNKHDAPKFSCHVCGKMFKWKHCMKNHVKQCGVEINKG</sequence>
<organism evidence="8 9">
    <name type="scientific">Dreissena polymorpha</name>
    <name type="common">Zebra mussel</name>
    <name type="synonym">Mytilus polymorpha</name>
    <dbReference type="NCBI Taxonomy" id="45954"/>
    <lineage>
        <taxon>Eukaryota</taxon>
        <taxon>Metazoa</taxon>
        <taxon>Spiralia</taxon>
        <taxon>Lophotrochozoa</taxon>
        <taxon>Mollusca</taxon>
        <taxon>Bivalvia</taxon>
        <taxon>Autobranchia</taxon>
        <taxon>Heteroconchia</taxon>
        <taxon>Euheterodonta</taxon>
        <taxon>Imparidentia</taxon>
        <taxon>Neoheterodontei</taxon>
        <taxon>Myida</taxon>
        <taxon>Dreissenoidea</taxon>
        <taxon>Dreissenidae</taxon>
        <taxon>Dreissena</taxon>
    </lineage>
</organism>
<reference evidence="8" key="1">
    <citation type="journal article" date="2019" name="bioRxiv">
        <title>The Genome of the Zebra Mussel, Dreissena polymorpha: A Resource for Invasive Species Research.</title>
        <authorList>
            <person name="McCartney M.A."/>
            <person name="Auch B."/>
            <person name="Kono T."/>
            <person name="Mallez S."/>
            <person name="Zhang Y."/>
            <person name="Obille A."/>
            <person name="Becker A."/>
            <person name="Abrahante J.E."/>
            <person name="Garbe J."/>
            <person name="Badalamenti J.P."/>
            <person name="Herman A."/>
            <person name="Mangelson H."/>
            <person name="Liachko I."/>
            <person name="Sullivan S."/>
            <person name="Sone E.D."/>
            <person name="Koren S."/>
            <person name="Silverstein K.A.T."/>
            <person name="Beckman K.B."/>
            <person name="Gohl D.M."/>
        </authorList>
    </citation>
    <scope>NUCLEOTIDE SEQUENCE</scope>
    <source>
        <strain evidence="8">Duluth1</strain>
        <tissue evidence="8">Whole animal</tissue>
    </source>
</reference>
<feature type="domain" description="C2H2-type" evidence="7">
    <location>
        <begin position="180"/>
        <end position="209"/>
    </location>
</feature>
<gene>
    <name evidence="8" type="ORF">DPMN_055275</name>
</gene>
<name>A0A9D4CRH7_DREPO</name>
<evidence type="ECO:0000256" key="4">
    <source>
        <dbReference type="ARBA" id="ARBA00022833"/>
    </source>
</evidence>
<dbReference type="SUPFAM" id="SSF57667">
    <property type="entry name" value="beta-beta-alpha zinc fingers"/>
    <property type="match status" value="4"/>
</dbReference>
<dbReference type="PANTHER" id="PTHR24393">
    <property type="entry name" value="ZINC FINGER PROTEIN"/>
    <property type="match status" value="1"/>
</dbReference>
<dbReference type="GO" id="GO:0005634">
    <property type="term" value="C:nucleus"/>
    <property type="evidence" value="ECO:0007669"/>
    <property type="project" value="TreeGrafter"/>
</dbReference>
<protein>
    <recommendedName>
        <fullName evidence="7">C2H2-type domain-containing protein</fullName>
    </recommendedName>
</protein>
<evidence type="ECO:0000256" key="2">
    <source>
        <dbReference type="ARBA" id="ARBA00022737"/>
    </source>
</evidence>
<evidence type="ECO:0000256" key="6">
    <source>
        <dbReference type="PROSITE-ProRule" id="PRU00042"/>
    </source>
</evidence>
<feature type="domain" description="C2H2-type" evidence="7">
    <location>
        <begin position="153"/>
        <end position="180"/>
    </location>
</feature>
<feature type="domain" description="C2H2-type" evidence="7">
    <location>
        <begin position="9"/>
        <end position="36"/>
    </location>
</feature>
<dbReference type="InterPro" id="IPR013087">
    <property type="entry name" value="Znf_C2H2_type"/>
</dbReference>
<dbReference type="GO" id="GO:0001228">
    <property type="term" value="F:DNA-binding transcription activator activity, RNA polymerase II-specific"/>
    <property type="evidence" value="ECO:0007669"/>
    <property type="project" value="TreeGrafter"/>
</dbReference>
<accession>A0A9D4CRH7</accession>